<dbReference type="AlphaFoldDB" id="A0A3N4HIS3"/>
<accession>A0A3N4HIS3</accession>
<evidence type="ECO:0000313" key="2">
    <source>
        <dbReference type="Proteomes" id="UP000275078"/>
    </source>
</evidence>
<evidence type="ECO:0000313" key="1">
    <source>
        <dbReference type="EMBL" id="RPA72568.1"/>
    </source>
</evidence>
<name>A0A3N4HIS3_ASCIM</name>
<dbReference type="OrthoDB" id="2730545at2759"/>
<sequence length="311" mass="35542">MIFGGKATKQEALEDAGLYTSPVIPLNDANIKYVLWGSHALLLAFLVRSPQFVEPELAIVVSDDDFLRAIETLESHSYLHHKDRLKTGLLGAYSFRDREGEFPECAIFDYEGDFTLSIPSLIPKRKHVPAEGGLKTGASLLHFSFDNAAYIKSTTIQPEALGIDDTDSWEVAHPTLPGILNATLNLMRLYENSEYISPQQFLKMHADFIFEMVVLNSYPRKEVIRQYRTIEELPKKMKDVAGMISAENKDYYFLQLCIVDEETFQERQPEYDVWYDLDMLSDTDEEDTYEGESWEEVFGVHASLDEEEALL</sequence>
<organism evidence="1 2">
    <name type="scientific">Ascobolus immersus RN42</name>
    <dbReference type="NCBI Taxonomy" id="1160509"/>
    <lineage>
        <taxon>Eukaryota</taxon>
        <taxon>Fungi</taxon>
        <taxon>Dikarya</taxon>
        <taxon>Ascomycota</taxon>
        <taxon>Pezizomycotina</taxon>
        <taxon>Pezizomycetes</taxon>
        <taxon>Pezizales</taxon>
        <taxon>Ascobolaceae</taxon>
        <taxon>Ascobolus</taxon>
    </lineage>
</organism>
<reference evidence="1 2" key="1">
    <citation type="journal article" date="2018" name="Nat. Ecol. Evol.">
        <title>Pezizomycetes genomes reveal the molecular basis of ectomycorrhizal truffle lifestyle.</title>
        <authorList>
            <person name="Murat C."/>
            <person name="Payen T."/>
            <person name="Noel B."/>
            <person name="Kuo A."/>
            <person name="Morin E."/>
            <person name="Chen J."/>
            <person name="Kohler A."/>
            <person name="Krizsan K."/>
            <person name="Balestrini R."/>
            <person name="Da Silva C."/>
            <person name="Montanini B."/>
            <person name="Hainaut M."/>
            <person name="Levati E."/>
            <person name="Barry K.W."/>
            <person name="Belfiori B."/>
            <person name="Cichocki N."/>
            <person name="Clum A."/>
            <person name="Dockter R.B."/>
            <person name="Fauchery L."/>
            <person name="Guy J."/>
            <person name="Iotti M."/>
            <person name="Le Tacon F."/>
            <person name="Lindquist E.A."/>
            <person name="Lipzen A."/>
            <person name="Malagnac F."/>
            <person name="Mello A."/>
            <person name="Molinier V."/>
            <person name="Miyauchi S."/>
            <person name="Poulain J."/>
            <person name="Riccioni C."/>
            <person name="Rubini A."/>
            <person name="Sitrit Y."/>
            <person name="Splivallo R."/>
            <person name="Traeger S."/>
            <person name="Wang M."/>
            <person name="Zifcakova L."/>
            <person name="Wipf D."/>
            <person name="Zambonelli A."/>
            <person name="Paolocci F."/>
            <person name="Nowrousian M."/>
            <person name="Ottonello S."/>
            <person name="Baldrian P."/>
            <person name="Spatafora J.W."/>
            <person name="Henrissat B."/>
            <person name="Nagy L.G."/>
            <person name="Aury J.M."/>
            <person name="Wincker P."/>
            <person name="Grigoriev I.V."/>
            <person name="Bonfante P."/>
            <person name="Martin F.M."/>
        </authorList>
    </citation>
    <scope>NUCLEOTIDE SEQUENCE [LARGE SCALE GENOMIC DNA]</scope>
    <source>
        <strain evidence="1 2">RN42</strain>
    </source>
</reference>
<protein>
    <submittedName>
        <fullName evidence="1">Uncharacterized protein</fullName>
    </submittedName>
</protein>
<dbReference type="Proteomes" id="UP000275078">
    <property type="component" value="Unassembled WGS sequence"/>
</dbReference>
<proteinExistence type="predicted"/>
<gene>
    <name evidence="1" type="ORF">BJ508DRAFT_334922</name>
</gene>
<keyword evidence="2" id="KW-1185">Reference proteome</keyword>
<dbReference type="EMBL" id="ML119856">
    <property type="protein sequence ID" value="RPA72568.1"/>
    <property type="molecule type" value="Genomic_DNA"/>
</dbReference>